<comment type="similarity">
    <text evidence="1">Belongs to the FAH family.</text>
</comment>
<dbReference type="PANTHER" id="PTHR42796:SF7">
    <property type="entry name" value="2-DEHYDRO-3-DEOXY-D-ARABINONATE DEHYDRATASE"/>
    <property type="match status" value="1"/>
</dbReference>
<dbReference type="InterPro" id="IPR051121">
    <property type="entry name" value="FAH"/>
</dbReference>
<sequence>MALPLTLSATQTLPADGLAGTLVGRAWIPASDGVPAGPAVVVLRPDGVFDISDVAPTMSTLLEQDDPLTVVHNAPGRWIGKLDALLANSADPRSGDGVARLLAPCDLQVIKAAGVTFAGSLVERVIEEQTKGDPQDAAEVRNRIQALVGERLSHIRPGSREAGELKALLIEHGMWSQYLEVGIGPDAEIFTKAPLLSALGTGTEIGLHPGSAWNNPEPEIVLAINSRGDVLGATLGNDVNLRDFEGRSALLLGKAKDNNGSCAIGPFLRLFDQSFSLDDVRRATVDLRVDGPDGFVLSGTSSMDQITRDPLELAEQAMGATHQYPDGAMLFLGTLFAPVEDRDTAGGGFTHKDGDLVTISSRQLGSLVNRVGRSDRIAPWTFGVRALMASLAARGHTTF</sequence>
<evidence type="ECO:0000256" key="2">
    <source>
        <dbReference type="ARBA" id="ARBA00022723"/>
    </source>
</evidence>
<reference evidence="4 5" key="1">
    <citation type="submission" date="2018-04" db="EMBL/GenBank/DDBJ databases">
        <title>Cupriavidus necator CR12 genome sequencing and assembly.</title>
        <authorList>
            <person name="Ben Fekih I."/>
            <person name="Mazhar H.S."/>
            <person name="Bello S.K."/>
            <person name="Rensing C."/>
        </authorList>
    </citation>
    <scope>NUCLEOTIDE SEQUENCE [LARGE SCALE GENOMIC DNA]</scope>
    <source>
        <strain evidence="4 5">CR12</strain>
    </source>
</reference>
<protein>
    <submittedName>
        <fullName evidence="4">Fumarylacetoacetate hydrolase</fullName>
    </submittedName>
</protein>
<dbReference type="InterPro" id="IPR036663">
    <property type="entry name" value="Fumarylacetoacetase_C_sf"/>
</dbReference>
<dbReference type="Pfam" id="PF01557">
    <property type="entry name" value="FAA_hydrolase"/>
    <property type="match status" value="1"/>
</dbReference>
<dbReference type="GO" id="GO:0044281">
    <property type="term" value="P:small molecule metabolic process"/>
    <property type="evidence" value="ECO:0007669"/>
    <property type="project" value="UniProtKB-ARBA"/>
</dbReference>
<comment type="caution">
    <text evidence="4">The sequence shown here is derived from an EMBL/GenBank/DDBJ whole genome shotgun (WGS) entry which is preliminary data.</text>
</comment>
<accession>A0A367PAN5</accession>
<evidence type="ECO:0000256" key="1">
    <source>
        <dbReference type="ARBA" id="ARBA00010211"/>
    </source>
</evidence>
<dbReference type="Proteomes" id="UP000253501">
    <property type="component" value="Unassembled WGS sequence"/>
</dbReference>
<keyword evidence="4" id="KW-0378">Hydrolase</keyword>
<evidence type="ECO:0000313" key="5">
    <source>
        <dbReference type="Proteomes" id="UP000253501"/>
    </source>
</evidence>
<gene>
    <name evidence="4" type="ORF">DDK22_32805</name>
</gene>
<dbReference type="GO" id="GO:0046872">
    <property type="term" value="F:metal ion binding"/>
    <property type="evidence" value="ECO:0007669"/>
    <property type="project" value="UniProtKB-KW"/>
</dbReference>
<dbReference type="RefSeq" id="WP_114135567.1">
    <property type="nucleotide sequence ID" value="NZ_CP068435.1"/>
</dbReference>
<feature type="domain" description="Fumarylacetoacetase-like C-terminal" evidence="3">
    <location>
        <begin position="230"/>
        <end position="371"/>
    </location>
</feature>
<dbReference type="AlphaFoldDB" id="A0A367PAN5"/>
<organism evidence="4 5">
    <name type="scientific">Cupriavidus necator</name>
    <name type="common">Alcaligenes eutrophus</name>
    <name type="synonym">Ralstonia eutropha</name>
    <dbReference type="NCBI Taxonomy" id="106590"/>
    <lineage>
        <taxon>Bacteria</taxon>
        <taxon>Pseudomonadati</taxon>
        <taxon>Pseudomonadota</taxon>
        <taxon>Betaproteobacteria</taxon>
        <taxon>Burkholderiales</taxon>
        <taxon>Burkholderiaceae</taxon>
        <taxon>Cupriavidus</taxon>
    </lineage>
</organism>
<name>A0A367PAN5_CUPNE</name>
<proteinExistence type="inferred from homology"/>
<dbReference type="Gene3D" id="3.90.850.10">
    <property type="entry name" value="Fumarylacetoacetase-like, C-terminal domain"/>
    <property type="match status" value="1"/>
</dbReference>
<dbReference type="SUPFAM" id="SSF56529">
    <property type="entry name" value="FAH"/>
    <property type="match status" value="1"/>
</dbReference>
<dbReference type="InterPro" id="IPR011234">
    <property type="entry name" value="Fumarylacetoacetase-like_C"/>
</dbReference>
<evidence type="ECO:0000313" key="4">
    <source>
        <dbReference type="EMBL" id="RCJ04287.1"/>
    </source>
</evidence>
<dbReference type="PANTHER" id="PTHR42796">
    <property type="entry name" value="FUMARYLACETOACETATE HYDROLASE DOMAIN-CONTAINING PROTEIN 2A-RELATED"/>
    <property type="match status" value="1"/>
</dbReference>
<evidence type="ECO:0000259" key="3">
    <source>
        <dbReference type="Pfam" id="PF01557"/>
    </source>
</evidence>
<dbReference type="GO" id="GO:0016787">
    <property type="term" value="F:hydrolase activity"/>
    <property type="evidence" value="ECO:0007669"/>
    <property type="project" value="UniProtKB-KW"/>
</dbReference>
<dbReference type="EMBL" id="QDHA01000103">
    <property type="protein sequence ID" value="RCJ04287.1"/>
    <property type="molecule type" value="Genomic_DNA"/>
</dbReference>
<keyword evidence="2" id="KW-0479">Metal-binding</keyword>